<dbReference type="PROSITE" id="PS52006">
    <property type="entry name" value="GH64"/>
    <property type="match status" value="1"/>
</dbReference>
<evidence type="ECO:0000313" key="2">
    <source>
        <dbReference type="EMBL" id="MBC8756833.1"/>
    </source>
</evidence>
<accession>A0ABR7QEI3</accession>
<dbReference type="Proteomes" id="UP000619238">
    <property type="component" value="Unassembled WGS sequence"/>
</dbReference>
<comment type="caution">
    <text evidence="2">The sequence shown here is derived from an EMBL/GenBank/DDBJ whole genome shotgun (WGS) entry which is preliminary data.</text>
</comment>
<organism evidence="2 3">
    <name type="scientific">Kordia aestuariivivens</name>
    <dbReference type="NCBI Taxonomy" id="2759037"/>
    <lineage>
        <taxon>Bacteria</taxon>
        <taxon>Pseudomonadati</taxon>
        <taxon>Bacteroidota</taxon>
        <taxon>Flavobacteriia</taxon>
        <taxon>Flavobacteriales</taxon>
        <taxon>Flavobacteriaceae</taxon>
        <taxon>Kordia</taxon>
    </lineage>
</organism>
<dbReference type="InterPro" id="IPR037176">
    <property type="entry name" value="Osmotin/thaumatin-like_sf"/>
</dbReference>
<reference evidence="2 3" key="1">
    <citation type="submission" date="2020-07" db="EMBL/GenBank/DDBJ databases">
        <title>Description of Kordia aestuariivivens sp. nov., isolated from a tidal flat.</title>
        <authorList>
            <person name="Park S."/>
            <person name="Yoon J.-H."/>
        </authorList>
    </citation>
    <scope>NUCLEOTIDE SEQUENCE [LARGE SCALE GENOMIC DNA]</scope>
    <source>
        <strain evidence="2 3">YSTF-M3</strain>
    </source>
</reference>
<dbReference type="RefSeq" id="WP_187563876.1">
    <property type="nucleotide sequence ID" value="NZ_JACGWS010000014.1"/>
</dbReference>
<dbReference type="PANTHER" id="PTHR38165">
    <property type="match status" value="1"/>
</dbReference>
<dbReference type="InterPro" id="IPR032477">
    <property type="entry name" value="Glyco_hydro_64"/>
</dbReference>
<dbReference type="PANTHER" id="PTHR38165:SF1">
    <property type="entry name" value="GLUCANASE B"/>
    <property type="match status" value="1"/>
</dbReference>
<dbReference type="EMBL" id="JACGWS010000014">
    <property type="protein sequence ID" value="MBC8756833.1"/>
    <property type="molecule type" value="Genomic_DNA"/>
</dbReference>
<protein>
    <recommendedName>
        <fullName evidence="1">GH64 domain-containing protein</fullName>
    </recommendedName>
</protein>
<proteinExistence type="predicted"/>
<gene>
    <name evidence="2" type="ORF">H2O64_19320</name>
</gene>
<feature type="domain" description="GH64" evidence="1">
    <location>
        <begin position="4"/>
        <end position="408"/>
    </location>
</feature>
<keyword evidence="3" id="KW-1185">Reference proteome</keyword>
<name>A0ABR7QEI3_9FLAO</name>
<evidence type="ECO:0000259" key="1">
    <source>
        <dbReference type="PROSITE" id="PS52006"/>
    </source>
</evidence>
<evidence type="ECO:0000313" key="3">
    <source>
        <dbReference type="Proteomes" id="UP000619238"/>
    </source>
</evidence>
<dbReference type="InterPro" id="IPR037398">
    <property type="entry name" value="Glyco_hydro_64_fam"/>
</dbReference>
<dbReference type="Gene3D" id="2.60.110.10">
    <property type="entry name" value="Thaumatin"/>
    <property type="match status" value="2"/>
</dbReference>
<dbReference type="Pfam" id="PF16483">
    <property type="entry name" value="Glyco_hydro_64"/>
    <property type="match status" value="1"/>
</dbReference>
<sequence length="410" mass="44826">MSSPNPFPITIVNNSGSKEEVYITIKGINAAKAGNKVQQFYNPTKKVWSDTSVATKLSDFSKNVINMPNIDSGIVYLSFGKALAFANRISPPNIGNPSDPSFDVVYDKFEISFLPKDGFPYIDITNVDFLCVPLQLQETLPNGTTNGPKGFKKGRQEVFKSFTGGLTGNWKTIIQNPNNKGIIRIIAPNKALVDLPNVINNNFDASSFQTYVDAVWEYYAEGKNKSIAVDMSEIAEFNPGYQGVIFNGVVKKSGEFVFSGKDANGRALPDISFEKPNGSNEIKGSIFGCADLFAAPNKTPQSVPAKNLGAAFNVGLLAHPKITDDVLFLMPSTTKQKKNWISYKGHFYTNTMKLKNGDILDCYNVYAKIIHANAIDKDDYAFAFDDVTHSDSTLADRDATGAIVTIQKVG</sequence>